<feature type="domain" description="Rho-GAP" evidence="9">
    <location>
        <begin position="1244"/>
        <end position="1439"/>
    </location>
</feature>
<dbReference type="PROSITE" id="PS00479">
    <property type="entry name" value="ZF_DAG_PE_1"/>
    <property type="match status" value="1"/>
</dbReference>
<feature type="compositionally biased region" description="Polar residues" evidence="6">
    <location>
        <begin position="208"/>
        <end position="220"/>
    </location>
</feature>
<dbReference type="SUPFAM" id="SSF57889">
    <property type="entry name" value="Cysteine-rich domain"/>
    <property type="match status" value="1"/>
</dbReference>
<dbReference type="CDD" id="cd00159">
    <property type="entry name" value="RhoGAP"/>
    <property type="match status" value="1"/>
</dbReference>
<dbReference type="GO" id="GO:0046872">
    <property type="term" value="F:metal ion binding"/>
    <property type="evidence" value="ECO:0007669"/>
    <property type="project" value="UniProtKB-KW"/>
</dbReference>
<accession>A0AAW0GIK1</accession>
<gene>
    <name evidence="10" type="ORF">QCA50_004122</name>
</gene>
<dbReference type="PANTHER" id="PTHR46075">
    <property type="entry name" value="CHIMERIN FAMILY MEMBER"/>
    <property type="match status" value="1"/>
</dbReference>
<dbReference type="PROSITE" id="PS50023">
    <property type="entry name" value="LIM_DOMAIN_2"/>
    <property type="match status" value="1"/>
</dbReference>
<dbReference type="FunFam" id="1.10.555.10:FF:000043">
    <property type="entry name" value="Rho GTPase activator Rga"/>
    <property type="match status" value="1"/>
</dbReference>
<feature type="domain" description="Phorbol-ester/DAG-type" evidence="8">
    <location>
        <begin position="1171"/>
        <end position="1218"/>
    </location>
</feature>
<evidence type="ECO:0000313" key="11">
    <source>
        <dbReference type="Proteomes" id="UP001385951"/>
    </source>
</evidence>
<feature type="compositionally biased region" description="Polar residues" evidence="6">
    <location>
        <begin position="694"/>
        <end position="712"/>
    </location>
</feature>
<dbReference type="Gene3D" id="3.30.60.20">
    <property type="match status" value="1"/>
</dbReference>
<evidence type="ECO:0008006" key="12">
    <source>
        <dbReference type="Google" id="ProtNLM"/>
    </source>
</evidence>
<dbReference type="InterPro" id="IPR008936">
    <property type="entry name" value="Rho_GTPase_activation_prot"/>
</dbReference>
<dbReference type="Pfam" id="PF00620">
    <property type="entry name" value="RhoGAP"/>
    <property type="match status" value="1"/>
</dbReference>
<feature type="coiled-coil region" evidence="5">
    <location>
        <begin position="972"/>
        <end position="1006"/>
    </location>
</feature>
<proteinExistence type="predicted"/>
<dbReference type="PROSITE" id="PS50238">
    <property type="entry name" value="RHOGAP"/>
    <property type="match status" value="1"/>
</dbReference>
<dbReference type="Pfam" id="PF00412">
    <property type="entry name" value="LIM"/>
    <property type="match status" value="2"/>
</dbReference>
<evidence type="ECO:0000259" key="7">
    <source>
        <dbReference type="PROSITE" id="PS50023"/>
    </source>
</evidence>
<evidence type="ECO:0000256" key="3">
    <source>
        <dbReference type="ARBA" id="ARBA00022833"/>
    </source>
</evidence>
<feature type="compositionally biased region" description="Basic and acidic residues" evidence="6">
    <location>
        <begin position="726"/>
        <end position="737"/>
    </location>
</feature>
<dbReference type="SMART" id="SM00109">
    <property type="entry name" value="C1"/>
    <property type="match status" value="1"/>
</dbReference>
<dbReference type="Proteomes" id="UP001385951">
    <property type="component" value="Unassembled WGS sequence"/>
</dbReference>
<dbReference type="EMBL" id="JASBNA010000004">
    <property type="protein sequence ID" value="KAK7692497.1"/>
    <property type="molecule type" value="Genomic_DNA"/>
</dbReference>
<feature type="compositionally biased region" description="Basic and acidic residues" evidence="6">
    <location>
        <begin position="819"/>
        <end position="828"/>
    </location>
</feature>
<protein>
    <recommendedName>
        <fullName evidence="12">RhoGAP-domain-containing protein</fullName>
    </recommendedName>
</protein>
<keyword evidence="1" id="KW-0343">GTPase activation</keyword>
<feature type="compositionally biased region" description="Polar residues" evidence="6">
    <location>
        <begin position="230"/>
        <end position="248"/>
    </location>
</feature>
<reference evidence="10 11" key="1">
    <citation type="submission" date="2022-09" db="EMBL/GenBank/DDBJ databases">
        <authorList>
            <person name="Palmer J.M."/>
        </authorList>
    </citation>
    <scope>NUCLEOTIDE SEQUENCE [LARGE SCALE GENOMIC DNA]</scope>
    <source>
        <strain evidence="10 11">DSM 7382</strain>
    </source>
</reference>
<feature type="compositionally biased region" description="Polar residues" evidence="6">
    <location>
        <begin position="829"/>
        <end position="842"/>
    </location>
</feature>
<comment type="caution">
    <text evidence="10">The sequence shown here is derived from an EMBL/GenBank/DDBJ whole genome shotgun (WGS) entry which is preliminary data.</text>
</comment>
<feature type="compositionally biased region" description="Polar residues" evidence="6">
    <location>
        <begin position="489"/>
        <end position="506"/>
    </location>
</feature>
<feature type="region of interest" description="Disordered" evidence="6">
    <location>
        <begin position="694"/>
        <end position="852"/>
    </location>
</feature>
<dbReference type="CDD" id="cd00029">
    <property type="entry name" value="C1"/>
    <property type="match status" value="1"/>
</dbReference>
<dbReference type="InterPro" id="IPR000198">
    <property type="entry name" value="RhoGAP_dom"/>
</dbReference>
<dbReference type="SMART" id="SM00132">
    <property type="entry name" value="LIM"/>
    <property type="match status" value="2"/>
</dbReference>
<dbReference type="CDD" id="cd09395">
    <property type="entry name" value="LIM2_Rga"/>
    <property type="match status" value="1"/>
</dbReference>
<sequence length="1443" mass="157894">MASTLTATTTDVLANSSLMVENKVCPGCKKTVVTEDGSVVVAFGQSLFHVDCFKCAKCNNQVTADTNLLLLSDGSPVCANCSYCCNVCGLPILDEAIMTGDDAYHAHCFNCKVCKKRIDELVFAKTSQGIYCMDCHNERVARSRRHQQRREKEKERERAREKAAGESSSVKSKESVPREGSVDGTRNSRGENSLKSRSGSLRSKARPGTSQSNDQTSPGSSKDPPRRDSVSSIGERSTKLQSPPQIHQSVSLPAPASTSSAPASAALSPSGSKRYSTMLLPPSSSSPVDHARSATLPISSGDSLAVPPENPMLQKRKSFQDKPLNVLLKENNVDTDSTGGLTVANGSAARKDRRRSINPAFALSYNTPQSSPAASTFSLSQTPAVQANATSPRQENFNIPSSLSPPPFTDSPKLNVAHLPPTNEISQLNGRSRSASSGTPFDPSRGMDQNAGLRPPIRPSITLDRVPARTSSRVDLSSPARANPPSLEGRQSPSTLSVHNGTLRTQRSFDDRYRPGTAPSSLRTSGSSADLKRDASSRPGSSGSRPPSPSYRADVPHGIESGTDTEAEFEVSRLYGSDEDRPPVPPPKEAKKSKMGTRPPELKLDTGMDINDDGSDAGQLDSEISSELSPEDETVQQQTSHSTFIAPALPPIRFSMGAADFADLLKSVEGPQPLKSISETNGNNVTKLKVDTSRTNTASANNGQLSTPTSEVTVIGSDPGHADVTPVKRREPNHRDTNMTIRPEWSPSQSQTSPLSPQSSQNHYDTLPRASGGRTKRSLDGYADSSSPLRSSLDIPYSRQRSYSASRSEHSPRPSLDNRLTHSREKTEPSLSNVVPSTTITLTPAEDGETFRPDPAALVKHRLQEAMSDAASRGSEHIKLNMEFVSAIMMVVDQRSQEFHEMKRKLDGMKRASQQYMDGLTVAQTEYDKELRARRDAEAEVTRLRVLLSGQAARLTAISGESRKHEAQKALSRDLSDSLSVLQRDLSKLKAERDMTLAEVEELSASRSLSTLDGPSESTAKLGRSLSVRFDNIKNQYADELFPLIQRRENILREIEELRASREAFLEETTMLNARNEELAQLNAQYIRRMEASGMEPPPLQGQPEIRYPLASSTTSSTVAFTDESAEKYVKVSKPEIQEHPTPQTKGKFIKWPGKAAKDLFWPDKSKARAEHSFVQVSVLRVARCDHCGDKMWGSQLRCSNCSTAVHTRCVHQVHLPCSQQTNGHRDETASVAINGSVPSLFGRDLVEQVRSDWRDEQHFVPVIVEKCIDAVDLLGLEYEGIYRKTGGSKQSKVITQLFESGDYTSFNLHDTDRFNDICSITSVLKSYFRALPNPLLTFDLHEKFVAAASLKDPAMKATMISDLVQELPTEHYHTLRSLMLHLHRVCQRSETNLMHARNLGVVFGPTLMRSSDPNAEFSDMAGKALSIEFLVENAPMVFSPPS</sequence>
<dbReference type="SMART" id="SM00324">
    <property type="entry name" value="RhoGAP"/>
    <property type="match status" value="1"/>
</dbReference>
<feature type="compositionally biased region" description="Low complexity" evidence="6">
    <location>
        <begin position="746"/>
        <end position="761"/>
    </location>
</feature>
<dbReference type="InterPro" id="IPR046349">
    <property type="entry name" value="C1-like_sf"/>
</dbReference>
<name>A0AAW0GIK1_9APHY</name>
<feature type="compositionally biased region" description="Basic and acidic residues" evidence="6">
    <location>
        <begin position="576"/>
        <end position="592"/>
    </location>
</feature>
<dbReference type="SUPFAM" id="SSF48350">
    <property type="entry name" value="GTPase activation domain, GAP"/>
    <property type="match status" value="1"/>
</dbReference>
<feature type="compositionally biased region" description="Basic and acidic residues" evidence="6">
    <location>
        <begin position="171"/>
        <end position="194"/>
    </location>
</feature>
<dbReference type="InterPro" id="IPR001781">
    <property type="entry name" value="Znf_LIM"/>
</dbReference>
<dbReference type="PROSITE" id="PS00478">
    <property type="entry name" value="LIM_DOMAIN_1"/>
    <property type="match status" value="1"/>
</dbReference>
<dbReference type="Gene3D" id="2.10.110.10">
    <property type="entry name" value="Cysteine Rich Protein"/>
    <property type="match status" value="2"/>
</dbReference>
<dbReference type="Pfam" id="PF00130">
    <property type="entry name" value="C1_1"/>
    <property type="match status" value="1"/>
</dbReference>
<evidence type="ECO:0000256" key="5">
    <source>
        <dbReference type="SAM" id="Coils"/>
    </source>
</evidence>
<feature type="compositionally biased region" description="Polar residues" evidence="6">
    <location>
        <begin position="518"/>
        <end position="528"/>
    </location>
</feature>
<keyword evidence="4" id="KW-0440">LIM domain</keyword>
<dbReference type="InterPro" id="IPR051854">
    <property type="entry name" value="Rho-type_GAP"/>
</dbReference>
<feature type="compositionally biased region" description="Polar residues" evidence="6">
    <location>
        <begin position="423"/>
        <end position="439"/>
    </location>
</feature>
<organism evidence="10 11">
    <name type="scientific">Cerrena zonata</name>
    <dbReference type="NCBI Taxonomy" id="2478898"/>
    <lineage>
        <taxon>Eukaryota</taxon>
        <taxon>Fungi</taxon>
        <taxon>Dikarya</taxon>
        <taxon>Basidiomycota</taxon>
        <taxon>Agaricomycotina</taxon>
        <taxon>Agaricomycetes</taxon>
        <taxon>Polyporales</taxon>
        <taxon>Cerrenaceae</taxon>
        <taxon>Cerrena</taxon>
    </lineage>
</organism>
<feature type="compositionally biased region" description="Low complexity" evidence="6">
    <location>
        <begin position="797"/>
        <end position="806"/>
    </location>
</feature>
<evidence type="ECO:0000256" key="4">
    <source>
        <dbReference type="PROSITE-ProRule" id="PRU00125"/>
    </source>
</evidence>
<evidence type="ECO:0000259" key="9">
    <source>
        <dbReference type="PROSITE" id="PS50238"/>
    </source>
</evidence>
<evidence type="ECO:0000256" key="2">
    <source>
        <dbReference type="ARBA" id="ARBA00022723"/>
    </source>
</evidence>
<feature type="compositionally biased region" description="Low complexity" evidence="6">
    <location>
        <begin position="249"/>
        <end position="272"/>
    </location>
</feature>
<dbReference type="PANTHER" id="PTHR46075:SF2">
    <property type="entry name" value="RHO GTPASE ACTIVATING PROTEIN AT 5A, ISOFORM A"/>
    <property type="match status" value="1"/>
</dbReference>
<keyword evidence="3 4" id="KW-0862">Zinc</keyword>
<dbReference type="PROSITE" id="PS50081">
    <property type="entry name" value="ZF_DAG_PE_2"/>
    <property type="match status" value="1"/>
</dbReference>
<dbReference type="GO" id="GO:0005096">
    <property type="term" value="F:GTPase activator activity"/>
    <property type="evidence" value="ECO:0007669"/>
    <property type="project" value="UniProtKB-KW"/>
</dbReference>
<evidence type="ECO:0000256" key="1">
    <source>
        <dbReference type="ARBA" id="ARBA00022468"/>
    </source>
</evidence>
<keyword evidence="2 4" id="KW-0479">Metal-binding</keyword>
<feature type="compositionally biased region" description="Polar residues" evidence="6">
    <location>
        <begin position="364"/>
        <end position="402"/>
    </location>
</feature>
<feature type="region of interest" description="Disordered" evidence="6">
    <location>
        <begin position="332"/>
        <end position="644"/>
    </location>
</feature>
<feature type="compositionally biased region" description="Basic and acidic residues" evidence="6">
    <location>
        <begin position="150"/>
        <end position="164"/>
    </location>
</feature>
<dbReference type="InterPro" id="IPR002219">
    <property type="entry name" value="PKC_DAG/PE"/>
</dbReference>
<dbReference type="GO" id="GO:0007165">
    <property type="term" value="P:signal transduction"/>
    <property type="evidence" value="ECO:0007669"/>
    <property type="project" value="InterPro"/>
</dbReference>
<feature type="region of interest" description="Disordered" evidence="6">
    <location>
        <begin position="142"/>
        <end position="310"/>
    </location>
</feature>
<evidence type="ECO:0000313" key="10">
    <source>
        <dbReference type="EMBL" id="KAK7692497.1"/>
    </source>
</evidence>
<keyword evidence="11" id="KW-1185">Reference proteome</keyword>
<dbReference type="Gene3D" id="1.10.555.10">
    <property type="entry name" value="Rho GTPase activation protein"/>
    <property type="match status" value="1"/>
</dbReference>
<feature type="domain" description="LIM zinc-binding" evidence="7">
    <location>
        <begin position="83"/>
        <end position="142"/>
    </location>
</feature>
<evidence type="ECO:0000256" key="6">
    <source>
        <dbReference type="SAM" id="MobiDB-lite"/>
    </source>
</evidence>
<evidence type="ECO:0000259" key="8">
    <source>
        <dbReference type="PROSITE" id="PS50081"/>
    </source>
</evidence>
<keyword evidence="5" id="KW-0175">Coiled coil</keyword>